<dbReference type="Pfam" id="PF00501">
    <property type="entry name" value="AMP-binding"/>
    <property type="match status" value="1"/>
</dbReference>
<accession>A0A5N5DX77</accession>
<dbReference type="GO" id="GO:0043041">
    <property type="term" value="P:amino acid activation for nonribosomal peptide biosynthetic process"/>
    <property type="evidence" value="ECO:0007669"/>
    <property type="project" value="TreeGrafter"/>
</dbReference>
<dbReference type="AlphaFoldDB" id="A0A5N5DX77"/>
<feature type="non-terminal residue" evidence="3">
    <location>
        <position position="217"/>
    </location>
</feature>
<dbReference type="PROSITE" id="PS00455">
    <property type="entry name" value="AMP_BINDING"/>
    <property type="match status" value="1"/>
</dbReference>
<feature type="domain" description="AMP-dependent synthetase/ligase" evidence="2">
    <location>
        <begin position="28"/>
        <end position="216"/>
    </location>
</feature>
<evidence type="ECO:0000313" key="3">
    <source>
        <dbReference type="EMBL" id="KAB2582699.1"/>
    </source>
</evidence>
<evidence type="ECO:0000313" key="4">
    <source>
        <dbReference type="Proteomes" id="UP000325576"/>
    </source>
</evidence>
<keyword evidence="1" id="KW-1133">Transmembrane helix</keyword>
<organism evidence="3 4">
    <name type="scientific">Rhodococcus erythropolis</name>
    <name type="common">Arthrobacter picolinophilus</name>
    <dbReference type="NCBI Taxonomy" id="1833"/>
    <lineage>
        <taxon>Bacteria</taxon>
        <taxon>Bacillati</taxon>
        <taxon>Actinomycetota</taxon>
        <taxon>Actinomycetes</taxon>
        <taxon>Mycobacteriales</taxon>
        <taxon>Nocardiaceae</taxon>
        <taxon>Rhodococcus</taxon>
        <taxon>Rhodococcus erythropolis group</taxon>
    </lineage>
</organism>
<reference evidence="3 4" key="1">
    <citation type="journal article" date="2017" name="Poromechanics V (2013)">
        <title>Genomic Characterization of the Arsenic-Tolerant Actinobacterium, &lt;i&gt;Rhodococcus erythropolis&lt;/i&gt; S43.</title>
        <authorList>
            <person name="Retamal-Morales G."/>
            <person name="Mehnert M."/>
            <person name="Schwabe R."/>
            <person name="Tischler D."/>
            <person name="Schloemann M."/>
            <person name="Levican G.J."/>
        </authorList>
    </citation>
    <scope>NUCLEOTIDE SEQUENCE [LARGE SCALE GENOMIC DNA]</scope>
    <source>
        <strain evidence="3 4">S43</strain>
    </source>
</reference>
<dbReference type="SUPFAM" id="SSF56801">
    <property type="entry name" value="Acetyl-CoA synthetase-like"/>
    <property type="match status" value="1"/>
</dbReference>
<dbReference type="PANTHER" id="PTHR45527">
    <property type="entry name" value="NONRIBOSOMAL PEPTIDE SYNTHETASE"/>
    <property type="match status" value="1"/>
</dbReference>
<dbReference type="GO" id="GO:0005737">
    <property type="term" value="C:cytoplasm"/>
    <property type="evidence" value="ECO:0007669"/>
    <property type="project" value="TreeGrafter"/>
</dbReference>
<dbReference type="InterPro" id="IPR042099">
    <property type="entry name" value="ANL_N_sf"/>
</dbReference>
<dbReference type="Gene3D" id="3.40.50.12780">
    <property type="entry name" value="N-terminal domain of ligase-like"/>
    <property type="match status" value="1"/>
</dbReference>
<dbReference type="PANTHER" id="PTHR45527:SF1">
    <property type="entry name" value="FATTY ACID SYNTHASE"/>
    <property type="match status" value="1"/>
</dbReference>
<feature type="transmembrane region" description="Helical" evidence="1">
    <location>
        <begin position="189"/>
        <end position="214"/>
    </location>
</feature>
<evidence type="ECO:0000259" key="2">
    <source>
        <dbReference type="Pfam" id="PF00501"/>
    </source>
</evidence>
<keyword evidence="1" id="KW-0812">Transmembrane</keyword>
<dbReference type="GO" id="GO:0044550">
    <property type="term" value="P:secondary metabolite biosynthetic process"/>
    <property type="evidence" value="ECO:0007669"/>
    <property type="project" value="TreeGrafter"/>
</dbReference>
<proteinExistence type="predicted"/>
<dbReference type="InterPro" id="IPR000873">
    <property type="entry name" value="AMP-dep_synth/lig_dom"/>
</dbReference>
<sequence length="217" mass="23354">MKVVDLGLERTRYAVIDETIESRWRRVTSMQHDTVAVVTPRDRITFAELELRTDALVRELRLRGSHGARPVAVDLEPTAESVPAILATLISGRPLVMIDPQLPEARRAHIMSASGAVALQSILDESAATGFRFDNALEPSSSDPAMIAFTSGTSGAPKGVVLSHSMCLNKADELAAAIDLRPDDHIGNLLPVSFGAGITALIMGLMNGVTVFCWDPR</sequence>
<dbReference type="EMBL" id="MRBO01000654">
    <property type="protein sequence ID" value="KAB2582699.1"/>
    <property type="molecule type" value="Genomic_DNA"/>
</dbReference>
<dbReference type="GO" id="GO:0031177">
    <property type="term" value="F:phosphopantetheine binding"/>
    <property type="evidence" value="ECO:0007669"/>
    <property type="project" value="TreeGrafter"/>
</dbReference>
<dbReference type="Proteomes" id="UP000325576">
    <property type="component" value="Unassembled WGS sequence"/>
</dbReference>
<gene>
    <name evidence="3" type="ORF">BS297_24400</name>
</gene>
<evidence type="ECO:0000256" key="1">
    <source>
        <dbReference type="SAM" id="Phobius"/>
    </source>
</evidence>
<name>A0A5N5DX77_RHOER</name>
<protein>
    <submittedName>
        <fullName evidence="3">Peptide synthetase</fullName>
    </submittedName>
</protein>
<keyword evidence="1" id="KW-0472">Membrane</keyword>
<dbReference type="InterPro" id="IPR020845">
    <property type="entry name" value="AMP-binding_CS"/>
</dbReference>
<comment type="caution">
    <text evidence="3">The sequence shown here is derived from an EMBL/GenBank/DDBJ whole genome shotgun (WGS) entry which is preliminary data.</text>
</comment>